<proteinExistence type="predicted"/>
<evidence type="ECO:0000259" key="1">
    <source>
        <dbReference type="Pfam" id="PF13340"/>
    </source>
</evidence>
<sequence>MWTRASRGRIAGFEERAKRYPTDLTDEEWQFIQPFLSAGSKRGRKPKTDLRDVLDALRHLARTRGGWRMLPNDYPPWQMVYWFSTVICAAIGVRIAVQEFDLKDCYLILRLIIANDTICT</sequence>
<dbReference type="InterPro" id="IPR025161">
    <property type="entry name" value="IS402-like_dom"/>
</dbReference>
<feature type="domain" description="Insertion element IS402-like" evidence="1">
    <location>
        <begin position="24"/>
        <end position="83"/>
    </location>
</feature>
<accession>A0ABU1X6D8</accession>
<evidence type="ECO:0000313" key="2">
    <source>
        <dbReference type="EMBL" id="MDR7157135.1"/>
    </source>
</evidence>
<dbReference type="PANTHER" id="PTHR30007:SF0">
    <property type="entry name" value="TRANSPOSASE"/>
    <property type="match status" value="1"/>
</dbReference>
<keyword evidence="3" id="KW-1185">Reference proteome</keyword>
<protein>
    <submittedName>
        <fullName evidence="2">Transposase</fullName>
    </submittedName>
</protein>
<comment type="caution">
    <text evidence="2">The sequence shown here is derived from an EMBL/GenBank/DDBJ whole genome shotgun (WGS) entry which is preliminary data.</text>
</comment>
<name>A0ABU1X6D8_SPHXE</name>
<dbReference type="RefSeq" id="WP_310227661.1">
    <property type="nucleotide sequence ID" value="NZ_JAVDWV010000030.1"/>
</dbReference>
<gene>
    <name evidence="2" type="ORF">J2W40_003983</name>
</gene>
<dbReference type="Proteomes" id="UP001267638">
    <property type="component" value="Unassembled WGS sequence"/>
</dbReference>
<reference evidence="2 3" key="1">
    <citation type="submission" date="2023-07" db="EMBL/GenBank/DDBJ databases">
        <title>Sorghum-associated microbial communities from plants grown in Nebraska, USA.</title>
        <authorList>
            <person name="Schachtman D."/>
        </authorList>
    </citation>
    <scope>NUCLEOTIDE SEQUENCE [LARGE SCALE GENOMIC DNA]</scope>
    <source>
        <strain evidence="2 3">4256</strain>
    </source>
</reference>
<dbReference type="PANTHER" id="PTHR30007">
    <property type="entry name" value="PHP DOMAIN PROTEIN"/>
    <property type="match status" value="1"/>
</dbReference>
<dbReference type="EMBL" id="JAVDWV010000030">
    <property type="protein sequence ID" value="MDR7157135.1"/>
    <property type="molecule type" value="Genomic_DNA"/>
</dbReference>
<dbReference type="Pfam" id="PF13340">
    <property type="entry name" value="DUF4096"/>
    <property type="match status" value="1"/>
</dbReference>
<evidence type="ECO:0000313" key="3">
    <source>
        <dbReference type="Proteomes" id="UP001267638"/>
    </source>
</evidence>
<organism evidence="2 3">
    <name type="scientific">Sphingobium xenophagum</name>
    <dbReference type="NCBI Taxonomy" id="121428"/>
    <lineage>
        <taxon>Bacteria</taxon>
        <taxon>Pseudomonadati</taxon>
        <taxon>Pseudomonadota</taxon>
        <taxon>Alphaproteobacteria</taxon>
        <taxon>Sphingomonadales</taxon>
        <taxon>Sphingomonadaceae</taxon>
        <taxon>Sphingobium</taxon>
    </lineage>
</organism>